<protein>
    <submittedName>
        <fullName evidence="1">Uncharacterized protein</fullName>
    </submittedName>
</protein>
<organism evidence="1 2">
    <name type="scientific">Brevundimonas phage vB_BpoS-Marchewka</name>
    <dbReference type="NCBI Taxonomy" id="2948604"/>
    <lineage>
        <taxon>Viruses</taxon>
        <taxon>Duplodnaviria</taxon>
        <taxon>Heunggongvirae</taxon>
        <taxon>Uroviricota</taxon>
        <taxon>Caudoviricetes</taxon>
        <taxon>Jeanschmidtviridae</taxon>
        <taxon>Marchewkavirus</taxon>
        <taxon>Marchewkavirus marchewka</taxon>
    </lineage>
</organism>
<accession>A0A9E7STV7</accession>
<reference evidence="1" key="1">
    <citation type="submission" date="2022-04" db="EMBL/GenBank/DDBJ databases">
        <authorList>
            <person name="Friedrich I."/>
            <person name="Schneider D."/>
            <person name="Poehlein A."/>
            <person name="Hertel R."/>
            <person name="Daniel R."/>
        </authorList>
    </citation>
    <scope>NUCLEOTIDE SEQUENCE</scope>
</reference>
<gene>
    <name evidence="1" type="ORF">MARCHEWKA_02650</name>
</gene>
<dbReference type="Proteomes" id="UP001056634">
    <property type="component" value="Segment"/>
</dbReference>
<evidence type="ECO:0000313" key="1">
    <source>
        <dbReference type="EMBL" id="UTC28777.1"/>
    </source>
</evidence>
<name>A0A9E7STV7_9CAUD</name>
<keyword evidence="2" id="KW-1185">Reference proteome</keyword>
<dbReference type="EMBL" id="ON529851">
    <property type="protein sequence ID" value="UTC28777.1"/>
    <property type="molecule type" value="Genomic_DNA"/>
</dbReference>
<evidence type="ECO:0000313" key="2">
    <source>
        <dbReference type="Proteomes" id="UP001056634"/>
    </source>
</evidence>
<proteinExistence type="predicted"/>
<sequence length="35" mass="3950">MEEFNIEVPLDTVLTARGRQIADGVLRHWPKSKAA</sequence>